<evidence type="ECO:0000313" key="2">
    <source>
        <dbReference type="EMBL" id="GFS10580.1"/>
    </source>
</evidence>
<dbReference type="EMBL" id="BMAT01006342">
    <property type="protein sequence ID" value="GFS10580.1"/>
    <property type="molecule type" value="Genomic_DNA"/>
</dbReference>
<protein>
    <submittedName>
        <fullName evidence="2">Uncharacterized protein</fullName>
    </submittedName>
</protein>
<comment type="caution">
    <text evidence="2">The sequence shown here is derived from an EMBL/GenBank/DDBJ whole genome shotgun (WGS) entry which is preliminary data.</text>
</comment>
<evidence type="ECO:0000313" key="3">
    <source>
        <dbReference type="Proteomes" id="UP000762676"/>
    </source>
</evidence>
<keyword evidence="3" id="KW-1185">Reference proteome</keyword>
<organism evidence="2 3">
    <name type="scientific">Elysia marginata</name>
    <dbReference type="NCBI Taxonomy" id="1093978"/>
    <lineage>
        <taxon>Eukaryota</taxon>
        <taxon>Metazoa</taxon>
        <taxon>Spiralia</taxon>
        <taxon>Lophotrochozoa</taxon>
        <taxon>Mollusca</taxon>
        <taxon>Gastropoda</taxon>
        <taxon>Heterobranchia</taxon>
        <taxon>Euthyneura</taxon>
        <taxon>Panpulmonata</taxon>
        <taxon>Sacoglossa</taxon>
        <taxon>Placobranchoidea</taxon>
        <taxon>Plakobranchidae</taxon>
        <taxon>Elysia</taxon>
    </lineage>
</organism>
<sequence length="98" mass="11182">MLGVQDRYDRGLYQRQIFIVLESYLVHQQLLSSLRPRYPCVLSGQGRKATNTSPYSSNSHRIPLDSHDTVREAGLSEATLYDKQTRTPRPAILLVHAE</sequence>
<evidence type="ECO:0000256" key="1">
    <source>
        <dbReference type="SAM" id="MobiDB-lite"/>
    </source>
</evidence>
<reference evidence="2 3" key="1">
    <citation type="journal article" date="2021" name="Elife">
        <title>Chloroplast acquisition without the gene transfer in kleptoplastic sea slugs, Plakobranchus ocellatus.</title>
        <authorList>
            <person name="Maeda T."/>
            <person name="Takahashi S."/>
            <person name="Yoshida T."/>
            <person name="Shimamura S."/>
            <person name="Takaki Y."/>
            <person name="Nagai Y."/>
            <person name="Toyoda A."/>
            <person name="Suzuki Y."/>
            <person name="Arimoto A."/>
            <person name="Ishii H."/>
            <person name="Satoh N."/>
            <person name="Nishiyama T."/>
            <person name="Hasebe M."/>
            <person name="Maruyama T."/>
            <person name="Minagawa J."/>
            <person name="Obokata J."/>
            <person name="Shigenobu S."/>
        </authorList>
    </citation>
    <scope>NUCLEOTIDE SEQUENCE [LARGE SCALE GENOMIC DNA]</scope>
</reference>
<feature type="compositionally biased region" description="Polar residues" evidence="1">
    <location>
        <begin position="48"/>
        <end position="60"/>
    </location>
</feature>
<accession>A0AAV4ILN7</accession>
<proteinExistence type="predicted"/>
<dbReference type="Proteomes" id="UP000762676">
    <property type="component" value="Unassembled WGS sequence"/>
</dbReference>
<dbReference type="AlphaFoldDB" id="A0AAV4ILN7"/>
<feature type="region of interest" description="Disordered" evidence="1">
    <location>
        <begin position="45"/>
        <end position="64"/>
    </location>
</feature>
<gene>
    <name evidence="2" type="ORF">ElyMa_003064800</name>
</gene>
<name>A0AAV4ILN7_9GAST</name>